<dbReference type="Proteomes" id="UP000192343">
    <property type="component" value="Unassembled WGS sequence"/>
</dbReference>
<dbReference type="Gene3D" id="2.70.70.10">
    <property type="entry name" value="Glucose Permease (Domain IIA)"/>
    <property type="match status" value="1"/>
</dbReference>
<gene>
    <name evidence="3" type="ORF">B4O97_03575</name>
</gene>
<evidence type="ECO:0000313" key="4">
    <source>
        <dbReference type="Proteomes" id="UP000192343"/>
    </source>
</evidence>
<evidence type="ECO:0000313" key="3">
    <source>
        <dbReference type="EMBL" id="ORC37283.1"/>
    </source>
</evidence>
<accession>A0A1Y1S1H4</accession>
<evidence type="ECO:0000259" key="2">
    <source>
        <dbReference type="Pfam" id="PF01551"/>
    </source>
</evidence>
<reference evidence="3 4" key="1">
    <citation type="submission" date="2017-03" db="EMBL/GenBank/DDBJ databases">
        <title>Draft Genome sequence of Marispirochaeta sp. strain JC444.</title>
        <authorList>
            <person name="Shivani Y."/>
            <person name="Subhash Y."/>
            <person name="Sasikala C."/>
            <person name="Ramana C."/>
        </authorList>
    </citation>
    <scope>NUCLEOTIDE SEQUENCE [LARGE SCALE GENOMIC DNA]</scope>
    <source>
        <strain evidence="3 4">JC444</strain>
    </source>
</reference>
<keyword evidence="4" id="KW-1185">Reference proteome</keyword>
<dbReference type="InterPro" id="IPR016047">
    <property type="entry name" value="M23ase_b-sheet_dom"/>
</dbReference>
<feature type="chain" id="PRO_5012372515" description="M23ase beta-sheet core domain-containing protein" evidence="1">
    <location>
        <begin position="23"/>
        <end position="188"/>
    </location>
</feature>
<proteinExistence type="predicted"/>
<dbReference type="RefSeq" id="WP_083048402.1">
    <property type="nucleotide sequence ID" value="NZ_MWQY01000003.1"/>
</dbReference>
<dbReference type="STRING" id="1963862.B4O97_03575"/>
<dbReference type="CDD" id="cd12797">
    <property type="entry name" value="M23_peptidase"/>
    <property type="match status" value="1"/>
</dbReference>
<dbReference type="OrthoDB" id="365043at2"/>
<protein>
    <recommendedName>
        <fullName evidence="2">M23ase beta-sheet core domain-containing protein</fullName>
    </recommendedName>
</protein>
<feature type="domain" description="M23ase beta-sheet core" evidence="2">
    <location>
        <begin position="85"/>
        <end position="182"/>
    </location>
</feature>
<name>A0A1Y1S1H4_9SPIO</name>
<sequence>MKKLILPSLIISLALNAALSLAIWTAPKEQAQGGAEAGTMAQVSNVSKMIHPENAQKPTFPIKGKHWLTSEFGIRESPFTGKPAIHYGTDYSAPNGAEIVAVKSGVVVTHYPPPDGYYAGHPVYGGYIEILHDDGISRYAHLDVTYVHEGWKVSAGETIGIMGNTGMTAGKVGHLHYEFLKNPGVIYE</sequence>
<dbReference type="PANTHER" id="PTHR21666">
    <property type="entry name" value="PEPTIDASE-RELATED"/>
    <property type="match status" value="1"/>
</dbReference>
<dbReference type="InterPro" id="IPR011055">
    <property type="entry name" value="Dup_hybrid_motif"/>
</dbReference>
<feature type="signal peptide" evidence="1">
    <location>
        <begin position="1"/>
        <end position="22"/>
    </location>
</feature>
<organism evidence="3 4">
    <name type="scientific">Marispirochaeta aestuarii</name>
    <dbReference type="NCBI Taxonomy" id="1963862"/>
    <lineage>
        <taxon>Bacteria</taxon>
        <taxon>Pseudomonadati</taxon>
        <taxon>Spirochaetota</taxon>
        <taxon>Spirochaetia</taxon>
        <taxon>Spirochaetales</taxon>
        <taxon>Spirochaetaceae</taxon>
        <taxon>Marispirochaeta</taxon>
    </lineage>
</organism>
<comment type="caution">
    <text evidence="3">The sequence shown here is derived from an EMBL/GenBank/DDBJ whole genome shotgun (WGS) entry which is preliminary data.</text>
</comment>
<evidence type="ECO:0000256" key="1">
    <source>
        <dbReference type="SAM" id="SignalP"/>
    </source>
</evidence>
<dbReference type="SUPFAM" id="SSF51261">
    <property type="entry name" value="Duplicated hybrid motif"/>
    <property type="match status" value="1"/>
</dbReference>
<keyword evidence="1" id="KW-0732">Signal</keyword>
<dbReference type="GO" id="GO:0004222">
    <property type="term" value="F:metalloendopeptidase activity"/>
    <property type="evidence" value="ECO:0007669"/>
    <property type="project" value="TreeGrafter"/>
</dbReference>
<dbReference type="EMBL" id="MWQY01000003">
    <property type="protein sequence ID" value="ORC37283.1"/>
    <property type="molecule type" value="Genomic_DNA"/>
</dbReference>
<dbReference type="AlphaFoldDB" id="A0A1Y1S1H4"/>
<dbReference type="PANTHER" id="PTHR21666:SF270">
    <property type="entry name" value="MUREIN HYDROLASE ACTIVATOR ENVC"/>
    <property type="match status" value="1"/>
</dbReference>
<dbReference type="Pfam" id="PF01551">
    <property type="entry name" value="Peptidase_M23"/>
    <property type="match status" value="1"/>
</dbReference>
<dbReference type="InterPro" id="IPR050570">
    <property type="entry name" value="Cell_wall_metabolism_enzyme"/>
</dbReference>